<dbReference type="AlphaFoldDB" id="U6ME42"/>
<evidence type="ECO:0000313" key="2">
    <source>
        <dbReference type="EMBL" id="CDJ59940.1"/>
    </source>
</evidence>
<evidence type="ECO:0000256" key="1">
    <source>
        <dbReference type="SAM" id="MobiDB-lite"/>
    </source>
</evidence>
<reference evidence="2" key="2">
    <citation type="submission" date="2013-10" db="EMBL/GenBank/DDBJ databases">
        <authorList>
            <person name="Aslett M."/>
        </authorList>
    </citation>
    <scope>NUCLEOTIDE SEQUENCE [LARGE SCALE GENOMIC DNA]</scope>
    <source>
        <strain evidence="2">Weybridge</strain>
    </source>
</reference>
<dbReference type="GeneID" id="25336577"/>
<dbReference type="EMBL" id="HG721015">
    <property type="protein sequence ID" value="CDJ59940.1"/>
    <property type="molecule type" value="Genomic_DNA"/>
</dbReference>
<dbReference type="OrthoDB" id="10594191at2759"/>
<dbReference type="RefSeq" id="XP_013336585.1">
    <property type="nucleotide sequence ID" value="XM_013481131.1"/>
</dbReference>
<name>U6ME42_EIMMA</name>
<sequence length="522" mass="56123">MSGTTQKKNGNNFPVVSGTNTGTVASSNAVINCCQFFNVATDFSEIAPNSSTDEESVGETWFPEFQGCQLGGVSFSELEAEGEDSPADASQSFSCFDRPIDNQVEAFVHGNTSATPAHANESVLRHLLSTVLGHAAIAESLARQYASATNLIRMEVCSALSACHAQCIRLCRARQAYLSSLSHLNKVQQTMLTQQLACMVCKSSLVKDLVKLERLRCTAKRLQDSRHLIESLNLSPVEEYAAREILHRLSLSKPNGAKACTEGGSREECELPNDDLERGGPPAISALSADSCGSFVCVVVEQPRLRRCGVVFFNGALRRTQHGLSCPVNPISLLDNLKSPSAVDSSALHRALQSCQGHARNGLGKAQVGLYHSSSGAGSHVQHATNGLQKSNTIVYPQDEIMQNPSPPSCNPMAPDISRMATLGSRELSNSDAKEIQDASQRSPKTGNDCMGCTEEQINPQGQLETSAARREFSGDGGGDGGLQRGSPRRCDGKLWKHQCRDSFRRESLGEYSLESGENSVN</sequence>
<accession>U6ME42</accession>
<feature type="region of interest" description="Disordered" evidence="1">
    <location>
        <begin position="426"/>
        <end position="449"/>
    </location>
</feature>
<organism evidence="2 3">
    <name type="scientific">Eimeria maxima</name>
    <name type="common">Coccidian parasite</name>
    <dbReference type="NCBI Taxonomy" id="5804"/>
    <lineage>
        <taxon>Eukaryota</taxon>
        <taxon>Sar</taxon>
        <taxon>Alveolata</taxon>
        <taxon>Apicomplexa</taxon>
        <taxon>Conoidasida</taxon>
        <taxon>Coccidia</taxon>
        <taxon>Eucoccidiorida</taxon>
        <taxon>Eimeriorina</taxon>
        <taxon>Eimeriidae</taxon>
        <taxon>Eimeria</taxon>
    </lineage>
</organism>
<dbReference type="Proteomes" id="UP000030763">
    <property type="component" value="Unassembled WGS sequence"/>
</dbReference>
<proteinExistence type="predicted"/>
<feature type="region of interest" description="Disordered" evidence="1">
    <location>
        <begin position="461"/>
        <end position="492"/>
    </location>
</feature>
<keyword evidence="3" id="KW-1185">Reference proteome</keyword>
<reference evidence="2" key="1">
    <citation type="submission" date="2013-10" db="EMBL/GenBank/DDBJ databases">
        <title>Genomic analysis of the causative agents of coccidiosis in chickens.</title>
        <authorList>
            <person name="Reid A.J."/>
            <person name="Blake D."/>
            <person name="Billington K."/>
            <person name="Browne H."/>
            <person name="Dunn M."/>
            <person name="Hung S."/>
            <person name="Kawahara F."/>
            <person name="Miranda-Saavedra D."/>
            <person name="Mourier T."/>
            <person name="Nagra H."/>
            <person name="Otto T.D."/>
            <person name="Rawlings N."/>
            <person name="Sanchez A."/>
            <person name="Sanders M."/>
            <person name="Subramaniam C."/>
            <person name="Tay Y."/>
            <person name="Dear P."/>
            <person name="Doerig C."/>
            <person name="Gruber A."/>
            <person name="Parkinson J."/>
            <person name="Shirley M."/>
            <person name="Wan K.L."/>
            <person name="Berriman M."/>
            <person name="Tomley F."/>
            <person name="Pain A."/>
        </authorList>
    </citation>
    <scope>NUCLEOTIDE SEQUENCE [LARGE SCALE GENOMIC DNA]</scope>
    <source>
        <strain evidence="2">Weybridge</strain>
    </source>
</reference>
<dbReference type="VEuPathDB" id="ToxoDB:EMWEY_00025910"/>
<protein>
    <submittedName>
        <fullName evidence="2">Uncharacterized protein</fullName>
    </submittedName>
</protein>
<gene>
    <name evidence="2" type="ORF">EMWEY_00025910</name>
</gene>
<evidence type="ECO:0000313" key="3">
    <source>
        <dbReference type="Proteomes" id="UP000030763"/>
    </source>
</evidence>
<feature type="compositionally biased region" description="Gly residues" evidence="1">
    <location>
        <begin position="475"/>
        <end position="484"/>
    </location>
</feature>